<feature type="compositionally biased region" description="Low complexity" evidence="1">
    <location>
        <begin position="100"/>
        <end position="116"/>
    </location>
</feature>
<evidence type="ECO:0000313" key="3">
    <source>
        <dbReference type="Proteomes" id="UP000038009"/>
    </source>
</evidence>
<feature type="compositionally biased region" description="Low complexity" evidence="1">
    <location>
        <begin position="539"/>
        <end position="554"/>
    </location>
</feature>
<gene>
    <name evidence="2" type="ORF">ABL78_7447</name>
</gene>
<evidence type="ECO:0000256" key="1">
    <source>
        <dbReference type="SAM" id="MobiDB-lite"/>
    </source>
</evidence>
<feature type="region of interest" description="Disordered" evidence="1">
    <location>
        <begin position="730"/>
        <end position="811"/>
    </location>
</feature>
<keyword evidence="3" id="KW-1185">Reference proteome</keyword>
<feature type="compositionally biased region" description="Low complexity" evidence="1">
    <location>
        <begin position="664"/>
        <end position="675"/>
    </location>
</feature>
<feature type="compositionally biased region" description="Basic and acidic residues" evidence="1">
    <location>
        <begin position="85"/>
        <end position="94"/>
    </location>
</feature>
<dbReference type="EMBL" id="LJSK01000362">
    <property type="protein sequence ID" value="KPI83515.1"/>
    <property type="molecule type" value="Genomic_DNA"/>
</dbReference>
<proteinExistence type="predicted"/>
<sequence length="864" mass="91017">MSAYQLASRNMSQQAAAELAIDEGDAPFHKSRPIPRMTLGEDEEAVLAAAGPVRPRELSTSLYAQTPLSATAIAPISAPVSATEKEASWHEVRRSNSPTSHSNLSYHSPLHSPHSGSGKGLQARSSHSHAVGGSFSSSQRHLERMAQPRNPKGAPIVPSQPNYGQVLSFTEEEEQDRLRAAQRLQRAKSPRTPRTSFTSCLADKPQSIPTTTILHTSPMEKTPSAAAVIAPPKPRPLSAAQQARLEKLAVPKKHPSPLEAEPERVPRPRSTTTNGDSTGSSSDVFDRLSISKKQTSSPLSEGRQSHASLTPASQPGTNYSATHTPVSTQSTQSQGAVFQRLAQPKSKPQTHKDVNGMVEYNPYSPVKRYYGGTTTISVPPASSSAAGDDRSPTSHAAGWGKPRTPKVSWDMVDRSALIRSQPTLHVPEEHVCAECGHTLQQQTADVVAQPTSGPSNKGSAAQPLPPRPVVAARPVAVTTAANSSTIQIGTSTVVQSAPAKPSGTKPPIVIRTRRYVPTTEEEAAVVTEDAGKAVEETPQKAAEPAVAAPQPVQATRRRTAPVSLLPANPPPVIAAAPAVASVKPPSTAHPAPALAASVEVSLKCLTPAAAPPPSHPPVAASVRAVKPVPVVAEEPTTRASVQASRRRSSSSTTGALDDTSHNSAAPAPTQAAIATRCAASNVAEAPTPTPTPTHGVVQAVERNPRRPLSSPVLAAAPEATTETLKPVLPAALVSPPLPPSSPYTAQSPPEAEAGDGHKEEGGLGEAELPGPVASKVPKPTTSPKPRAGESVYDRLAPPPIPLNRLKTHSHLHKKRCIRIPKPEILTDEDFACQLEEFSPELRQPVVIRQKPKAEQKKEASEKRR</sequence>
<feature type="compositionally biased region" description="Polar residues" evidence="1">
    <location>
        <begin position="159"/>
        <end position="168"/>
    </location>
</feature>
<feature type="region of interest" description="Disordered" evidence="1">
    <location>
        <begin position="443"/>
        <end position="467"/>
    </location>
</feature>
<dbReference type="VEuPathDB" id="TriTrypDB:Lsey_0362_0030"/>
<feature type="region of interest" description="Disordered" evidence="1">
    <location>
        <begin position="837"/>
        <end position="864"/>
    </location>
</feature>
<feature type="compositionally biased region" description="Low complexity" evidence="1">
    <location>
        <begin position="765"/>
        <end position="785"/>
    </location>
</feature>
<feature type="compositionally biased region" description="Low complexity" evidence="1">
    <location>
        <begin position="270"/>
        <end position="283"/>
    </location>
</feature>
<protein>
    <submittedName>
        <fullName evidence="2">Uncharacterized protein</fullName>
    </submittedName>
</protein>
<feature type="compositionally biased region" description="Polar residues" evidence="1">
    <location>
        <begin position="1"/>
        <end position="15"/>
    </location>
</feature>
<feature type="region of interest" description="Disordered" evidence="1">
    <location>
        <begin position="380"/>
        <end position="407"/>
    </location>
</feature>
<evidence type="ECO:0000313" key="2">
    <source>
        <dbReference type="EMBL" id="KPI83515.1"/>
    </source>
</evidence>
<dbReference type="AlphaFoldDB" id="A0A0N1I0L3"/>
<comment type="caution">
    <text evidence="2">The sequence shown here is derived from an EMBL/GenBank/DDBJ whole genome shotgun (WGS) entry which is preliminary data.</text>
</comment>
<feature type="compositionally biased region" description="Low complexity" evidence="1">
    <location>
        <begin position="633"/>
        <end position="653"/>
    </location>
</feature>
<dbReference type="Proteomes" id="UP000038009">
    <property type="component" value="Unassembled WGS sequence"/>
</dbReference>
<feature type="compositionally biased region" description="Polar residues" evidence="1">
    <location>
        <begin position="443"/>
        <end position="459"/>
    </location>
</feature>
<name>A0A0N1I0L3_LEPSE</name>
<dbReference type="OMA" id="TWMELRK"/>
<organism evidence="2 3">
    <name type="scientific">Leptomonas seymouri</name>
    <dbReference type="NCBI Taxonomy" id="5684"/>
    <lineage>
        <taxon>Eukaryota</taxon>
        <taxon>Discoba</taxon>
        <taxon>Euglenozoa</taxon>
        <taxon>Kinetoplastea</taxon>
        <taxon>Metakinetoplastina</taxon>
        <taxon>Trypanosomatida</taxon>
        <taxon>Trypanosomatidae</taxon>
        <taxon>Leishmaniinae</taxon>
        <taxon>Leptomonas</taxon>
    </lineage>
</organism>
<feature type="region of interest" description="Disordered" evidence="1">
    <location>
        <begin position="85"/>
        <end position="358"/>
    </location>
</feature>
<feature type="compositionally biased region" description="Polar residues" evidence="1">
    <location>
        <begin position="305"/>
        <end position="336"/>
    </location>
</feature>
<feature type="compositionally biased region" description="Basic and acidic residues" evidence="1">
    <location>
        <begin position="851"/>
        <end position="864"/>
    </location>
</feature>
<dbReference type="OrthoDB" id="267326at2759"/>
<feature type="region of interest" description="Disordered" evidence="1">
    <location>
        <begin position="535"/>
        <end position="554"/>
    </location>
</feature>
<accession>A0A0N1I0L3</accession>
<feature type="region of interest" description="Disordered" evidence="1">
    <location>
        <begin position="1"/>
        <end position="35"/>
    </location>
</feature>
<reference evidence="2 3" key="1">
    <citation type="journal article" date="2015" name="PLoS Pathog.">
        <title>Leptomonas seymouri: Adaptations to the Dixenous Life Cycle Analyzed by Genome Sequencing, Transcriptome Profiling and Co-infection with Leishmania donovani.</title>
        <authorList>
            <person name="Kraeva N."/>
            <person name="Butenko A."/>
            <person name="Hlavacova J."/>
            <person name="Kostygov A."/>
            <person name="Myskova J."/>
            <person name="Grybchuk D."/>
            <person name="Lestinova T."/>
            <person name="Votypka J."/>
            <person name="Volf P."/>
            <person name="Opperdoes F."/>
            <person name="Flegontov P."/>
            <person name="Lukes J."/>
            <person name="Yurchenko V."/>
        </authorList>
    </citation>
    <scope>NUCLEOTIDE SEQUENCE [LARGE SCALE GENOMIC DNA]</scope>
    <source>
        <strain evidence="2 3">ATCC 30220</strain>
    </source>
</reference>
<feature type="region of interest" description="Disordered" evidence="1">
    <location>
        <begin position="633"/>
        <end position="711"/>
    </location>
</feature>